<comment type="caution">
    <text evidence="1">The sequence shown here is derived from an EMBL/GenBank/DDBJ whole genome shotgun (WGS) entry which is preliminary data.</text>
</comment>
<protein>
    <submittedName>
        <fullName evidence="1">Uncharacterized protein</fullName>
    </submittedName>
</protein>
<reference evidence="1" key="1">
    <citation type="submission" date="2024-12" db="EMBL/GenBank/DDBJ databases">
        <title>Comparative genomics and development of molecular markers within Purpureocillium lilacinum and among Purpureocillium species.</title>
        <authorList>
            <person name="Yeh Z.-Y."/>
            <person name="Ni N.-T."/>
            <person name="Lo P.-H."/>
            <person name="Mushyakhwo K."/>
            <person name="Lin C.-F."/>
            <person name="Nai Y.-S."/>
        </authorList>
    </citation>
    <scope>NUCLEOTIDE SEQUENCE</scope>
    <source>
        <strain evidence="1">NCHU-NPUST-175</strain>
    </source>
</reference>
<accession>A0ACC4DZW9</accession>
<sequence length="926" mass="101866">MEHRAPAPAPELHRHPDSDCPLLRTGPEPDRHRSCRPCVAFLLEIIAVRFSVAFSRRKSAADEFEHVPITTPEQHSFRVIERKDVANSRTFDGGARMARASANVTPKPNYLDLNAEENMFADLKTNRGSGLSNTTNATSTDNSSRHSNASTAPSSTDFAGGSGHDDYRHSVKPPPLQRPPQSQPQESPGRGSIKSSFLDRATRTFSFGGQKKHTIPPPKESSPIPDVPPILTFQGGEDLGNRSRGLTASSVSTATPTQQEQSALDLGADFGSMMPSFDKRASMATLKNDAFIEPRSLTGVRHIQQTPTSPDTFQPSEPLLSGQSSLSESDTAPNAYDTPPPPVPRHQTPGSFKYANRTSDVVEDEDAKLLRDSVTAMKSLAAEEQRNEAHEPRGYRYRREEDTFASTQHRTIASTFSKEDNMFEGNASRFSRPSQPYTPRSANNQAPQNKVMTPAEFEKYRQDKERSSNDKAAVSAAKEADDEDEINYDDDEDEQEKSKQQAKQRRKQEAHMAVYRQQMMKVTGEPAPSTPIQRTGRPGLLPSSSAPQLSQMKAPSPDPIIGVTDEDDDEDVPLGILQAHGFPSRNRPPTRLSQMPSNSHLRSSSQGPPPGRPASVVTDSRRHSVLPAFARNLPQDPFVGASIAQPAVRESLAFGGDAGQSPRLQVPTPPGGSPSIDPHQMAAMNGPQGPAFDSGRWHPPHMMYNGMPQTPQPMLTPGDQAQIQMTQQMQQFMQMQMQFMQMMAPGQQPMFGGPLPYNQSMVDLPSRHSMMAEPMPNMMEQRRMDYGMRTMSMVQPSSASFMQPPPPRHGAPSIRGSMAGYTPSIAPSERSNISLPGRYRPVSVAPASPALDEAPRPMTMSGGLSSWSDDKSKSTVKAVPKEEQNTGGDDDDDEQGWEEMRAKRDKKRSIWKSKRISLATWRCESE</sequence>
<dbReference type="EMBL" id="JBGNUJ010000003">
    <property type="protein sequence ID" value="KAL3961909.1"/>
    <property type="molecule type" value="Genomic_DNA"/>
</dbReference>
<keyword evidence="2" id="KW-1185">Reference proteome</keyword>
<proteinExistence type="predicted"/>
<organism evidence="1 2">
    <name type="scientific">Purpureocillium lilacinum</name>
    <name type="common">Paecilomyces lilacinus</name>
    <dbReference type="NCBI Taxonomy" id="33203"/>
    <lineage>
        <taxon>Eukaryota</taxon>
        <taxon>Fungi</taxon>
        <taxon>Dikarya</taxon>
        <taxon>Ascomycota</taxon>
        <taxon>Pezizomycotina</taxon>
        <taxon>Sordariomycetes</taxon>
        <taxon>Hypocreomycetidae</taxon>
        <taxon>Hypocreales</taxon>
        <taxon>Ophiocordycipitaceae</taxon>
        <taxon>Purpureocillium</taxon>
    </lineage>
</organism>
<name>A0ACC4DZW9_PURLI</name>
<evidence type="ECO:0000313" key="1">
    <source>
        <dbReference type="EMBL" id="KAL3961909.1"/>
    </source>
</evidence>
<evidence type="ECO:0000313" key="2">
    <source>
        <dbReference type="Proteomes" id="UP001638806"/>
    </source>
</evidence>
<gene>
    <name evidence="1" type="ORF">ACCO45_003432</name>
</gene>
<dbReference type="Proteomes" id="UP001638806">
    <property type="component" value="Unassembled WGS sequence"/>
</dbReference>